<dbReference type="PANTHER" id="PTHR21495">
    <property type="entry name" value="NUCLEOPORIN-RELATED"/>
    <property type="match status" value="1"/>
</dbReference>
<evidence type="ECO:0000256" key="1">
    <source>
        <dbReference type="ARBA" id="ARBA00010746"/>
    </source>
</evidence>
<dbReference type="GO" id="GO:0048046">
    <property type="term" value="C:apoplast"/>
    <property type="evidence" value="ECO:0007669"/>
    <property type="project" value="UniProtKB-SubCell"/>
</dbReference>
<comment type="subunit">
    <text evidence="2 4">Homodimer.</text>
</comment>
<evidence type="ECO:0000313" key="5">
    <source>
        <dbReference type="EMBL" id="KAH6832915.1"/>
    </source>
</evidence>
<dbReference type="InterPro" id="IPR004265">
    <property type="entry name" value="Dirigent"/>
</dbReference>
<evidence type="ECO:0000256" key="4">
    <source>
        <dbReference type="RuleBase" id="RU363099"/>
    </source>
</evidence>
<dbReference type="GO" id="GO:0009699">
    <property type="term" value="P:phenylpropanoid biosynthetic process"/>
    <property type="evidence" value="ECO:0007669"/>
    <property type="project" value="UniProtKB-ARBA"/>
</dbReference>
<dbReference type="Proteomes" id="UP001190926">
    <property type="component" value="Unassembled WGS sequence"/>
</dbReference>
<comment type="similarity">
    <text evidence="1 4">Belongs to the plant dirigent protein family.</text>
</comment>
<accession>A0AAD4PBD7</accession>
<dbReference type="AlphaFoldDB" id="A0AAD4PBD7"/>
<comment type="subcellular location">
    <subcellularLocation>
        <location evidence="4">Secreted</location>
        <location evidence="4">Extracellular space</location>
        <location evidence="4">Apoplast</location>
    </subcellularLocation>
</comment>
<dbReference type="EMBL" id="SDAM02000062">
    <property type="protein sequence ID" value="KAH6832915.1"/>
    <property type="molecule type" value="Genomic_DNA"/>
</dbReference>
<keyword evidence="4" id="KW-0732">Signal</keyword>
<feature type="chain" id="PRO_5041773337" description="Dirigent protein" evidence="4">
    <location>
        <begin position="25"/>
        <end position="188"/>
    </location>
</feature>
<name>A0AAD4PBD7_PERFH</name>
<proteinExistence type="inferred from homology"/>
<organism evidence="5 6">
    <name type="scientific">Perilla frutescens var. hirtella</name>
    <name type="common">Perilla citriodora</name>
    <name type="synonym">Perilla setoyensis</name>
    <dbReference type="NCBI Taxonomy" id="608512"/>
    <lineage>
        <taxon>Eukaryota</taxon>
        <taxon>Viridiplantae</taxon>
        <taxon>Streptophyta</taxon>
        <taxon>Embryophyta</taxon>
        <taxon>Tracheophyta</taxon>
        <taxon>Spermatophyta</taxon>
        <taxon>Magnoliopsida</taxon>
        <taxon>eudicotyledons</taxon>
        <taxon>Gunneridae</taxon>
        <taxon>Pentapetalae</taxon>
        <taxon>asterids</taxon>
        <taxon>lamiids</taxon>
        <taxon>Lamiales</taxon>
        <taxon>Lamiaceae</taxon>
        <taxon>Nepetoideae</taxon>
        <taxon>Elsholtzieae</taxon>
        <taxon>Perilla</taxon>
    </lineage>
</organism>
<dbReference type="Pfam" id="PF03018">
    <property type="entry name" value="Dirigent"/>
    <property type="match status" value="1"/>
</dbReference>
<keyword evidence="4" id="KW-0052">Apoplast</keyword>
<protein>
    <recommendedName>
        <fullName evidence="4">Dirigent protein</fullName>
    </recommendedName>
</protein>
<keyword evidence="6" id="KW-1185">Reference proteome</keyword>
<feature type="signal peptide" evidence="4">
    <location>
        <begin position="1"/>
        <end position="24"/>
    </location>
</feature>
<evidence type="ECO:0000256" key="2">
    <source>
        <dbReference type="ARBA" id="ARBA00011738"/>
    </source>
</evidence>
<comment type="caution">
    <text evidence="5">The sequence shown here is derived from an EMBL/GenBank/DDBJ whole genome shotgun (WGS) entry which is preliminary data.</text>
</comment>
<evidence type="ECO:0000256" key="3">
    <source>
        <dbReference type="ARBA" id="ARBA00022525"/>
    </source>
</evidence>
<dbReference type="Gene3D" id="2.40.480.10">
    <property type="entry name" value="Allene oxide cyclase-like"/>
    <property type="match status" value="1"/>
</dbReference>
<gene>
    <name evidence="5" type="ORF">C2S53_000458</name>
</gene>
<sequence length="188" mass="20239">MEMMKRVLIFSYILVAISPLPAKSAYFSESKAYVPVLVNTRLRFFLHDTLSGTNPSAVRIAGPNATEYNPIPFGALLAIDDPLTEGPETTSGVIGNAQGLYLSSSQSGQDVSLVLYADFGFTSGRFKGSSFSVFSRNPVMESRRELAVVGGRGLFRMATGTADVTSYSMDVATGDAVLEYNVHIVHPL</sequence>
<comment type="function">
    <text evidence="4">Dirigent proteins impart stereoselectivity on the phenoxy radical-coupling reaction, yielding optically active lignans from two molecules of coniferyl alcohol in the biosynthesis of lignans, flavonolignans, and alkaloids and thus plays a central role in plant secondary metabolism.</text>
</comment>
<keyword evidence="3 4" id="KW-0964">Secreted</keyword>
<evidence type="ECO:0000313" key="6">
    <source>
        <dbReference type="Proteomes" id="UP001190926"/>
    </source>
</evidence>
<reference evidence="5 6" key="1">
    <citation type="journal article" date="2021" name="Nat. Commun.">
        <title>Incipient diploidization of the medicinal plant Perilla within 10,000 years.</title>
        <authorList>
            <person name="Zhang Y."/>
            <person name="Shen Q."/>
            <person name="Leng L."/>
            <person name="Zhang D."/>
            <person name="Chen S."/>
            <person name="Shi Y."/>
            <person name="Ning Z."/>
            <person name="Chen S."/>
        </authorList>
    </citation>
    <scope>NUCLEOTIDE SEQUENCE [LARGE SCALE GENOMIC DNA]</scope>
    <source>
        <strain evidence="6">cv. PC099</strain>
    </source>
</reference>
<dbReference type="InterPro" id="IPR044859">
    <property type="entry name" value="Allene_oxi_cyc_Dirigent"/>
</dbReference>